<evidence type="ECO:0000313" key="1">
    <source>
        <dbReference type="EMBL" id="JAD75121.1"/>
    </source>
</evidence>
<accession>A0A0A9CHV7</accession>
<dbReference type="EMBL" id="GBRH01222774">
    <property type="protein sequence ID" value="JAD75121.1"/>
    <property type="molecule type" value="Transcribed_RNA"/>
</dbReference>
<reference evidence="1" key="1">
    <citation type="submission" date="2014-09" db="EMBL/GenBank/DDBJ databases">
        <authorList>
            <person name="Magalhaes I.L.F."/>
            <person name="Oliveira U."/>
            <person name="Santos F.R."/>
            <person name="Vidigal T.H.D.A."/>
            <person name="Brescovit A.D."/>
            <person name="Santos A.J."/>
        </authorList>
    </citation>
    <scope>NUCLEOTIDE SEQUENCE</scope>
    <source>
        <tissue evidence="1">Shoot tissue taken approximately 20 cm above the soil surface</tissue>
    </source>
</reference>
<protein>
    <submittedName>
        <fullName evidence="1">Uncharacterized protein</fullName>
    </submittedName>
</protein>
<organism evidence="1">
    <name type="scientific">Arundo donax</name>
    <name type="common">Giant reed</name>
    <name type="synonym">Donax arundinaceus</name>
    <dbReference type="NCBI Taxonomy" id="35708"/>
    <lineage>
        <taxon>Eukaryota</taxon>
        <taxon>Viridiplantae</taxon>
        <taxon>Streptophyta</taxon>
        <taxon>Embryophyta</taxon>
        <taxon>Tracheophyta</taxon>
        <taxon>Spermatophyta</taxon>
        <taxon>Magnoliopsida</taxon>
        <taxon>Liliopsida</taxon>
        <taxon>Poales</taxon>
        <taxon>Poaceae</taxon>
        <taxon>PACMAD clade</taxon>
        <taxon>Arundinoideae</taxon>
        <taxon>Arundineae</taxon>
        <taxon>Arundo</taxon>
    </lineage>
</organism>
<reference evidence="1" key="2">
    <citation type="journal article" date="2015" name="Data Brief">
        <title>Shoot transcriptome of the giant reed, Arundo donax.</title>
        <authorList>
            <person name="Barrero R.A."/>
            <person name="Guerrero F.D."/>
            <person name="Moolhuijzen P."/>
            <person name="Goolsby J.A."/>
            <person name="Tidwell J."/>
            <person name="Bellgard S.E."/>
            <person name="Bellgard M.I."/>
        </authorList>
    </citation>
    <scope>NUCLEOTIDE SEQUENCE</scope>
    <source>
        <tissue evidence="1">Shoot tissue taken approximately 20 cm above the soil surface</tissue>
    </source>
</reference>
<sequence length="99" mass="10891">MANEHQTSFLFLLNASAQQLDSGLLLVLLGLLSSQVKQMPLVATQTPAKMSKVHYMEGLSPGRMQILSPQLILTGNCCMMVMRCLLSPKRRKSLSTRGT</sequence>
<proteinExistence type="predicted"/>
<name>A0A0A9CHV7_ARUDO</name>
<dbReference type="AlphaFoldDB" id="A0A0A9CHV7"/>